<dbReference type="InParanoid" id="Q9N3V7"/>
<reference evidence="1 2" key="1">
    <citation type="journal article" date="1998" name="Science">
        <title>Genome sequence of the nematode C. elegans: a platform for investigating biology.</title>
        <authorList>
            <consortium name="The C. elegans sequencing consortium"/>
            <person name="Sulson J.E."/>
            <person name="Waterston R."/>
        </authorList>
    </citation>
    <scope>NUCLEOTIDE SEQUENCE [LARGE SCALE GENOMIC DNA]</scope>
    <source>
        <strain evidence="1 2">Bristol N2</strain>
    </source>
</reference>
<keyword evidence="2" id="KW-1185">Reference proteome</keyword>
<sequence>MIFICRHVCFEMKIPVRAVGRWTEYSPTVGSHWIELRTPTVNKADHRKCPFVGLKSTPEQVGTPR</sequence>
<dbReference type="Proteomes" id="UP000001940">
    <property type="component" value="Chromosome III"/>
</dbReference>
<organism evidence="1 2">
    <name type="scientific">Caenorhabditis elegans</name>
    <dbReference type="NCBI Taxonomy" id="6239"/>
    <lineage>
        <taxon>Eukaryota</taxon>
        <taxon>Metazoa</taxon>
        <taxon>Ecdysozoa</taxon>
        <taxon>Nematoda</taxon>
        <taxon>Chromadorea</taxon>
        <taxon>Rhabditida</taxon>
        <taxon>Rhabditina</taxon>
        <taxon>Rhabditomorpha</taxon>
        <taxon>Rhabditoidea</taxon>
        <taxon>Rhabditidae</taxon>
        <taxon>Peloderinae</taxon>
        <taxon>Caenorhabditis</taxon>
    </lineage>
</organism>
<gene>
    <name evidence="1" type="ORF">CELE_Y46E12A.2</name>
    <name evidence="1 3" type="ORF">Y46E12A.2</name>
</gene>
<dbReference type="EMBL" id="BX284603">
    <property type="protein sequence ID" value="CCD73784.2"/>
    <property type="molecule type" value="Genomic_DNA"/>
</dbReference>
<evidence type="ECO:0000313" key="2">
    <source>
        <dbReference type="Proteomes" id="UP000001940"/>
    </source>
</evidence>
<protein>
    <submittedName>
        <fullName evidence="1">DUF72 domain-containing protein</fullName>
    </submittedName>
</protein>
<accession>Q9N3V7</accession>
<dbReference type="WormBase" id="Y46E12A.2">
    <property type="protein sequence ID" value="CE54051"/>
    <property type="gene ID" value="WBGene00021592"/>
</dbReference>
<dbReference type="AGR" id="WB:WBGene00021592"/>
<proteinExistence type="predicted"/>
<dbReference type="AlphaFoldDB" id="Q9N3V7"/>
<dbReference type="HOGENOM" id="CLU_1628541_0_0_1"/>
<dbReference type="PaxDb" id="6239-Y46E12A.2"/>
<dbReference type="UCSC" id="Y46E12A.2">
    <property type="organism name" value="c. elegans"/>
</dbReference>
<evidence type="ECO:0000313" key="1">
    <source>
        <dbReference type="EMBL" id="CCD73784.2"/>
    </source>
</evidence>
<evidence type="ECO:0000313" key="3">
    <source>
        <dbReference type="WormBase" id="Y46E12A.2"/>
    </source>
</evidence>
<name>Q9N3V7_CAEEL</name>